<sequence length="71" mass="7788">METPGRYSVGNVTMLPRPKGGARLDGDPLPLYLPDSSNECKVQKFFRRTHPGLETAQGECVPDRSGPESSR</sequence>
<reference evidence="2 3" key="1">
    <citation type="submission" date="2019-03" db="EMBL/GenBank/DDBJ databases">
        <title>Genomic Encyclopedia of Type Strains, Phase IV (KMG-IV): sequencing the most valuable type-strain genomes for metagenomic binning, comparative biology and taxonomic classification.</title>
        <authorList>
            <person name="Goeker M."/>
        </authorList>
    </citation>
    <scope>NUCLEOTIDE SEQUENCE [LARGE SCALE GENOMIC DNA]</scope>
    <source>
        <strain evidence="2 3">DSM 21944</strain>
    </source>
</reference>
<feature type="region of interest" description="Disordered" evidence="1">
    <location>
        <begin position="1"/>
        <end position="23"/>
    </location>
</feature>
<comment type="caution">
    <text evidence="2">The sequence shown here is derived from an EMBL/GenBank/DDBJ whole genome shotgun (WGS) entry which is preliminary data.</text>
</comment>
<proteinExistence type="predicted"/>
<dbReference type="AlphaFoldDB" id="A0A4R3LIH1"/>
<dbReference type="Proteomes" id="UP000294599">
    <property type="component" value="Unassembled WGS sequence"/>
</dbReference>
<feature type="region of interest" description="Disordered" evidence="1">
    <location>
        <begin position="51"/>
        <end position="71"/>
    </location>
</feature>
<keyword evidence="3" id="KW-1185">Reference proteome</keyword>
<organism evidence="2 3">
    <name type="scientific">Pseudofulvimonas gallinarii</name>
    <dbReference type="NCBI Taxonomy" id="634155"/>
    <lineage>
        <taxon>Bacteria</taxon>
        <taxon>Pseudomonadati</taxon>
        <taxon>Pseudomonadota</taxon>
        <taxon>Gammaproteobacteria</taxon>
        <taxon>Lysobacterales</taxon>
        <taxon>Rhodanobacteraceae</taxon>
        <taxon>Pseudofulvimonas</taxon>
    </lineage>
</organism>
<feature type="compositionally biased region" description="Basic and acidic residues" evidence="1">
    <location>
        <begin position="61"/>
        <end position="71"/>
    </location>
</feature>
<accession>A0A4R3LIH1</accession>
<evidence type="ECO:0000313" key="3">
    <source>
        <dbReference type="Proteomes" id="UP000294599"/>
    </source>
</evidence>
<evidence type="ECO:0000313" key="2">
    <source>
        <dbReference type="EMBL" id="TCS99278.1"/>
    </source>
</evidence>
<evidence type="ECO:0000256" key="1">
    <source>
        <dbReference type="SAM" id="MobiDB-lite"/>
    </source>
</evidence>
<name>A0A4R3LIH1_9GAMM</name>
<protein>
    <submittedName>
        <fullName evidence="2">Uncharacterized protein</fullName>
    </submittedName>
</protein>
<dbReference type="EMBL" id="SMAF01000006">
    <property type="protein sequence ID" value="TCS99278.1"/>
    <property type="molecule type" value="Genomic_DNA"/>
</dbReference>
<gene>
    <name evidence="2" type="ORF">EDC25_106116</name>
</gene>